<keyword evidence="1" id="KW-0812">Transmembrane</keyword>
<evidence type="ECO:0000256" key="1">
    <source>
        <dbReference type="SAM" id="Phobius"/>
    </source>
</evidence>
<feature type="transmembrane region" description="Helical" evidence="1">
    <location>
        <begin position="649"/>
        <end position="668"/>
    </location>
</feature>
<protein>
    <submittedName>
        <fullName evidence="2">Glycoprotein</fullName>
    </submittedName>
</protein>
<keyword evidence="3" id="KW-1185">Reference proteome</keyword>
<reference evidence="2 3" key="1">
    <citation type="journal article" date="2015" name="Elife">
        <title>Unprecedented genomic diversity of RNA viruses in arthropods reveals the ancestry of negative-sense RNA viruses.</title>
        <authorList>
            <person name="Li C.X."/>
            <person name="Shi M."/>
            <person name="Tian J.H."/>
            <person name="Lin X.D."/>
            <person name="Kang Y.J."/>
            <person name="Chen L.J."/>
            <person name="Qin X.C."/>
            <person name="Xu J."/>
            <person name="Holmes E.C."/>
            <person name="Zhang Y.Z."/>
        </authorList>
    </citation>
    <scope>NUCLEOTIDE SEQUENCE [LARGE SCALE GENOMIC DNA]</scope>
    <source>
        <strain evidence="2 3">RBX9</strain>
    </source>
</reference>
<evidence type="ECO:0000313" key="2">
    <source>
        <dbReference type="EMBL" id="AJG39063.1"/>
    </source>
</evidence>
<organism evidence="2 3">
    <name type="scientific">Wenzhou Crab Virus 3</name>
    <dbReference type="NCBI Taxonomy" id="1608093"/>
    <lineage>
        <taxon>Viruses</taxon>
        <taxon>Riboviria</taxon>
        <taxon>Orthornavirae</taxon>
        <taxon>Negarnaviricota</taxon>
        <taxon>Haploviricotina</taxon>
        <taxon>Monjiviricetes</taxon>
        <taxon>Jingchuvirales</taxon>
        <taxon>Natareviridae</taxon>
        <taxon>Charybdivirus</taxon>
        <taxon>Charybdivirus charybdis</taxon>
    </lineage>
</organism>
<proteinExistence type="predicted"/>
<dbReference type="SMR" id="A0A0B5KX90"/>
<dbReference type="RefSeq" id="YP_009302833.1">
    <property type="nucleotide sequence ID" value="NC_031248.1"/>
</dbReference>
<dbReference type="GeneID" id="29126904"/>
<keyword evidence="1" id="KW-0472">Membrane</keyword>
<dbReference type="Proteomes" id="UP000203564">
    <property type="component" value="Segment"/>
</dbReference>
<accession>A0A0B5KX90</accession>
<gene>
    <name evidence="2" type="primary">G1</name>
</gene>
<dbReference type="EMBL" id="KM817603">
    <property type="protein sequence ID" value="AJG39063.1"/>
    <property type="molecule type" value="Viral_cRNA"/>
</dbReference>
<keyword evidence="1" id="KW-1133">Transmembrane helix</keyword>
<feature type="transmembrane region" description="Helical" evidence="1">
    <location>
        <begin position="697"/>
        <end position="718"/>
    </location>
</feature>
<sequence length="868" mass="96819">MEGHISIFILLFLMIPVHDGRFIRSPNGFFIQEVDLLRTTGTTHQQISLISPVSPMLGVINHHLAFINKIGFHCHSLIKSKSKAKEDDHLKQLLSYVSLAEGILTGSAKYVLQFSDFNDTSTHANFDFIATGHDDPFSPDPELGDDRSAEKIIFLGDTLPRTKDDTRVLAINVSQLSQAYKTKSSIESMEYLDRGIPPMIEPKDDRMMSYQRANVFSYAGYYLFGYARGIDVAVLKQSFDSLKKRQDAIIKRAQAQSKFNHNVEDQVILNGDHIKDLFAHQHYLAELLYHNSEILKQTYHELEITRVLDEFHTIIIDSLAYINNYLLINLPQLHKFNELKLVALSKDTGRLAAVLRSSTGYNIVPDITVLSIHGISIVGSVITSEASKCGIPGKYCAIQVESVDVVLKEGAAYASIPLPNNILLYKNTDDISEAHPVFLEGLVQTGENSWEYSSLTTLKINEQASDCILNSLFPHAKHPKKCALRFRTFDSPVIKLYTGRNHSALITSHGVKCNNFSYPAGSYFVNTNTDIVCENGLIIPSNEIADSFKILKLYPNLLRPDENYPFFVSDHYNEHADLLDALSKQAKNLMNEEGKDFLDIAHDQQKKISMLSDSAHQVDHQLKEIMRTPIVAADITKPIDLGSFLGIDWEWFIGAGCLLILLGGCCFCRHVQSSVLVVSKLSLVMALDLKAIAVEEGLIGCLGFFQSFIILFVVVLIYKRLPSLILSRGNEPVYNIPPRFRIGRPRLIVGKLLIHDSSGQCIGTIRTVLDSLPTFTGTWNIQPISGQGLKMNIGFMGSLISGTLDIKACANDLIVSDFTFITVDKIKIENKYIISNFSFISLWRSSPLTLTCAEVTVTALGDHAQAII</sequence>
<evidence type="ECO:0000313" key="3">
    <source>
        <dbReference type="Proteomes" id="UP000203564"/>
    </source>
</evidence>
<dbReference type="KEGG" id="vg:29126904"/>
<name>A0A0B5KX90_9VIRU</name>